<dbReference type="AlphaFoldDB" id="A0A7R8WZS8"/>
<protein>
    <submittedName>
        <fullName evidence="2">Uncharacterized protein</fullName>
    </submittedName>
</protein>
<dbReference type="InterPro" id="IPR036812">
    <property type="entry name" value="NAD(P)_OxRdtase_dom_sf"/>
</dbReference>
<dbReference type="PANTHER" id="PTHR43625:SF40">
    <property type="entry name" value="ALDO-KETO REDUCTASE YAKC [NADP(+)]"/>
    <property type="match status" value="1"/>
</dbReference>
<keyword evidence="1" id="KW-0560">Oxidoreductase</keyword>
<organism evidence="2">
    <name type="scientific">Cyprideis torosa</name>
    <dbReference type="NCBI Taxonomy" id="163714"/>
    <lineage>
        <taxon>Eukaryota</taxon>
        <taxon>Metazoa</taxon>
        <taxon>Ecdysozoa</taxon>
        <taxon>Arthropoda</taxon>
        <taxon>Crustacea</taxon>
        <taxon>Oligostraca</taxon>
        <taxon>Ostracoda</taxon>
        <taxon>Podocopa</taxon>
        <taxon>Podocopida</taxon>
        <taxon>Cytherocopina</taxon>
        <taxon>Cytheroidea</taxon>
        <taxon>Cytherideidae</taxon>
        <taxon>Cyprideis</taxon>
    </lineage>
</organism>
<reference evidence="2" key="1">
    <citation type="submission" date="2020-11" db="EMBL/GenBank/DDBJ databases">
        <authorList>
            <person name="Tran Van P."/>
        </authorList>
    </citation>
    <scope>NUCLEOTIDE SEQUENCE</scope>
</reference>
<dbReference type="InterPro" id="IPR050791">
    <property type="entry name" value="Aldo-Keto_reductase"/>
</dbReference>
<dbReference type="InterPro" id="IPR023210">
    <property type="entry name" value="NADP_OxRdtase_dom"/>
</dbReference>
<dbReference type="Pfam" id="PF00248">
    <property type="entry name" value="Aldo_ket_red"/>
    <property type="match status" value="1"/>
</dbReference>
<dbReference type="EMBL" id="OB698454">
    <property type="protein sequence ID" value="CAD7238244.1"/>
    <property type="molecule type" value="Genomic_DNA"/>
</dbReference>
<gene>
    <name evidence="2" type="ORF">CTOB1V02_LOCUS16059</name>
</gene>
<dbReference type="GO" id="GO:0005737">
    <property type="term" value="C:cytoplasm"/>
    <property type="evidence" value="ECO:0007669"/>
    <property type="project" value="TreeGrafter"/>
</dbReference>
<accession>A0A7R8WZS8</accession>
<dbReference type="PANTHER" id="PTHR43625">
    <property type="entry name" value="AFLATOXIN B1 ALDEHYDE REDUCTASE"/>
    <property type="match status" value="1"/>
</dbReference>
<proteinExistence type="predicted"/>
<dbReference type="Gene3D" id="3.20.20.100">
    <property type="entry name" value="NADP-dependent oxidoreductase domain"/>
    <property type="match status" value="1"/>
</dbReference>
<feature type="non-terminal residue" evidence="2">
    <location>
        <position position="1"/>
    </location>
</feature>
<dbReference type="SUPFAM" id="SSF51430">
    <property type="entry name" value="NAD(P)-linked oxidoreductase"/>
    <property type="match status" value="1"/>
</dbReference>
<dbReference type="OrthoDB" id="48988at2759"/>
<dbReference type="GO" id="GO:0016491">
    <property type="term" value="F:oxidoreductase activity"/>
    <property type="evidence" value="ECO:0007669"/>
    <property type="project" value="UniProtKB-KW"/>
</dbReference>
<name>A0A7R8WZS8_9CRUS</name>
<evidence type="ECO:0000313" key="2">
    <source>
        <dbReference type="EMBL" id="CAD7238244.1"/>
    </source>
</evidence>
<evidence type="ECO:0000256" key="1">
    <source>
        <dbReference type="ARBA" id="ARBA00023002"/>
    </source>
</evidence>
<sequence length="266" mass="29527">NFLAEQGSATRDRFHIATKAGIDRVEGGKGFNNAPDYLRTCLEQSLKRLQTEYVDLFYVHRRDTDFEIEEVTQTLGQFVKEGKVRSIGFSEIAPNSLRRAAAVHPIAAVQSEYSLQTRQPELGLVQTCAELGTTLVAFSPVGRSLLTDRPIDPKIVPSLPFLGQNPRFQPDALRRNVVKSDGFRALAADMGIPAATLALAWLLHQGDHVVAIPGTRRVAHFKEYLAAPQVRLSPTDIAAIERVLPVGWAYGDRYSVAQWQGIERYC</sequence>